<dbReference type="GeneID" id="27325138"/>
<sequence length="1034" mass="112468">MTFPKVSSSSMDDIVEFPAAKRQRRVEDDNTAIAEATDISPRQSPSSSRLFAPFRTLGLVSPTNVPFTSVPLGKTTFQITTCVGNSLHTYDLRRGLNLVFLSRPSCPKPITATYAYRDRVFVAWGGLQSNEPRGLWIFKRGHLVAELDTRVTAQQSIQQILVFGSWVIGCGSEAIEVWKSDSYEHYTTILPTGRTTAQHARNVFSGLICTLPTFLNKIFVGRHDGMVEIYNVSTGKLVHSIISPSATSGSVTALSPALALGLVAIAYSDGTLRIFDVEADEPVLSLQQKNTTKPVTSITFRSDGLGAGEDGRVDGVMATASVESGDVALWDLNRGGRLTGVLRGAHETSNAASRTGVTKIEFLPGQPVLISSGRDNALRSWTFDQMPFSPIPRILHSRSGHASTITTLKFLPAASDGSDAAGKWLLSAAHDRSLWGFSLRKDGQNTELSQGAVKAKARKTGASADDGPGVESFKAPPIIDIACSLNRDGGMGSVSGPIWTNSKGSNAEESSMTGWESVVTAHADDRFARTWSWGRKQAGRWAFETSDRQPVTSVAVTTCGTFAIIGSASGAIDMYNLQSGAHRQRYPPKLTPAQAKQLKSTNGQVNQVSIPARGHTDAITGIITDNLNRVMVSTSSDCTMIFWDFSTGRILQKISFDSVVPTAIRYNPVSGLLALSCDDLCIRIIDIETRKTVRELWGCRGQIYDFCFSHDGHWVVTCSMDSVVRVFDLSTGHLIDAFKIETCTSAAFSSTGEFLATAHTGSTGINIWSNKALFTHITTKQIDPVDGIIDLSDTAQFQAASQLAIASGPEETDQPYDGEAMTSDTDQLDRSLLTLSLVPQSRWQTLLNLESIRQRNKPIQPPEKPKAAPFFLGSTLTNGQANTKALTEDSTVDDSERSRISRLALTSQSNGQSQLTTLLSNFDTTVNHDPKSICDYMASLPPSAADLEIRSLSIDEMPIFIHALTEQLHLRKSFELVNTWMSVFLKLHGDIISEVDDVNDAVLSWRKAMEAEEKRLAQLVGYTKGVVEFLRSAR</sequence>
<evidence type="ECO:0000256" key="2">
    <source>
        <dbReference type="ARBA" id="ARBA00022737"/>
    </source>
</evidence>
<dbReference type="InterPro" id="IPR007319">
    <property type="entry name" value="WDR36/Utp21_C"/>
</dbReference>
<dbReference type="InterPro" id="IPR015943">
    <property type="entry name" value="WD40/YVTN_repeat-like_dom_sf"/>
</dbReference>
<dbReference type="Pfam" id="PF25171">
    <property type="entry name" value="Beta-prop_WDR36-Utp21_1st"/>
    <property type="match status" value="1"/>
</dbReference>
<name>A0A0D1Z7L8_EXOME</name>
<dbReference type="PROSITE" id="PS00678">
    <property type="entry name" value="WD_REPEATS_1"/>
    <property type="match status" value="1"/>
</dbReference>
<dbReference type="Proteomes" id="UP000054302">
    <property type="component" value="Unassembled WGS sequence"/>
</dbReference>
<dbReference type="SMART" id="SM00320">
    <property type="entry name" value="WD40"/>
    <property type="match status" value="9"/>
</dbReference>
<dbReference type="PANTHER" id="PTHR22840:SF12">
    <property type="entry name" value="WD REPEAT-CONTAINING PROTEIN 36"/>
    <property type="match status" value="1"/>
</dbReference>
<dbReference type="InterPro" id="IPR011047">
    <property type="entry name" value="Quinoprotein_ADH-like_sf"/>
</dbReference>
<dbReference type="PROSITE" id="PS50082">
    <property type="entry name" value="WD_REPEATS_2"/>
    <property type="match status" value="1"/>
</dbReference>
<feature type="repeat" description="WD" evidence="3">
    <location>
        <begin position="612"/>
        <end position="653"/>
    </location>
</feature>
<feature type="domain" description="WDR36/Utp21 N-terminal" evidence="5">
    <location>
        <begin position="79"/>
        <end position="384"/>
    </location>
</feature>
<dbReference type="GO" id="GO:0006364">
    <property type="term" value="P:rRNA processing"/>
    <property type="evidence" value="ECO:0007669"/>
    <property type="project" value="InterPro"/>
</dbReference>
<organism evidence="6 7">
    <name type="scientific">Exophiala mesophila</name>
    <name type="common">Black yeast-like fungus</name>
    <dbReference type="NCBI Taxonomy" id="212818"/>
    <lineage>
        <taxon>Eukaryota</taxon>
        <taxon>Fungi</taxon>
        <taxon>Dikarya</taxon>
        <taxon>Ascomycota</taxon>
        <taxon>Pezizomycotina</taxon>
        <taxon>Eurotiomycetes</taxon>
        <taxon>Chaetothyriomycetidae</taxon>
        <taxon>Chaetothyriales</taxon>
        <taxon>Herpotrichiellaceae</taxon>
        <taxon>Exophiala</taxon>
    </lineage>
</organism>
<dbReference type="InterPro" id="IPR059157">
    <property type="entry name" value="WDR36-Utp21_N"/>
</dbReference>
<evidence type="ECO:0000256" key="3">
    <source>
        <dbReference type="PROSITE-ProRule" id="PRU00221"/>
    </source>
</evidence>
<reference evidence="6 7" key="1">
    <citation type="submission" date="2015-01" db="EMBL/GenBank/DDBJ databases">
        <title>The Genome Sequence of Exophiala mesophila CBS40295.</title>
        <authorList>
            <consortium name="The Broad Institute Genomics Platform"/>
            <person name="Cuomo C."/>
            <person name="de Hoog S."/>
            <person name="Gorbushina A."/>
            <person name="Stielow B."/>
            <person name="Teixiera M."/>
            <person name="Abouelleil A."/>
            <person name="Chapman S.B."/>
            <person name="Priest M."/>
            <person name="Young S.K."/>
            <person name="Wortman J."/>
            <person name="Nusbaum C."/>
            <person name="Birren B."/>
        </authorList>
    </citation>
    <scope>NUCLEOTIDE SEQUENCE [LARGE SCALE GENOMIC DNA]</scope>
    <source>
        <strain evidence="6 7">CBS 40295</strain>
    </source>
</reference>
<evidence type="ECO:0000313" key="7">
    <source>
        <dbReference type="Proteomes" id="UP000054302"/>
    </source>
</evidence>
<evidence type="ECO:0000259" key="5">
    <source>
        <dbReference type="Pfam" id="PF25171"/>
    </source>
</evidence>
<dbReference type="SUPFAM" id="SSF50998">
    <property type="entry name" value="Quinoprotein alcohol dehydrogenase-like"/>
    <property type="match status" value="1"/>
</dbReference>
<dbReference type="HOGENOM" id="CLU_002774_1_0_1"/>
<evidence type="ECO:0000259" key="4">
    <source>
        <dbReference type="Pfam" id="PF04192"/>
    </source>
</evidence>
<dbReference type="InterPro" id="IPR019775">
    <property type="entry name" value="WD40_repeat_CS"/>
</dbReference>
<protein>
    <recommendedName>
        <fullName evidence="8">Small-subunit processome Utp21 domain-containing protein</fullName>
    </recommendedName>
</protein>
<dbReference type="Pfam" id="PF25168">
    <property type="entry name" value="Beta-prop_WDR36-Utp21_2nd"/>
    <property type="match status" value="1"/>
</dbReference>
<dbReference type="Pfam" id="PF04192">
    <property type="entry name" value="Utp21"/>
    <property type="match status" value="1"/>
</dbReference>
<dbReference type="OMA" id="CIYAWRA"/>
<dbReference type="OrthoDB" id="10250769at2759"/>
<dbReference type="RefSeq" id="XP_016221513.1">
    <property type="nucleotide sequence ID" value="XM_016372181.1"/>
</dbReference>
<keyword evidence="7" id="KW-1185">Reference proteome</keyword>
<dbReference type="GO" id="GO:0034388">
    <property type="term" value="C:Pwp2p-containing subcomplex of 90S preribosome"/>
    <property type="evidence" value="ECO:0007669"/>
    <property type="project" value="TreeGrafter"/>
</dbReference>
<dbReference type="STRING" id="212818.A0A0D1Z7L8"/>
<keyword evidence="2" id="KW-0677">Repeat</keyword>
<evidence type="ECO:0000256" key="1">
    <source>
        <dbReference type="ARBA" id="ARBA00022574"/>
    </source>
</evidence>
<dbReference type="PANTHER" id="PTHR22840">
    <property type="entry name" value="WD REPEAT-CONTAINING PROTEIN 36"/>
    <property type="match status" value="1"/>
</dbReference>
<dbReference type="Gene3D" id="2.130.10.10">
    <property type="entry name" value="YVTN repeat-like/Quinoprotein amine dehydrogenase"/>
    <property type="match status" value="2"/>
</dbReference>
<proteinExistence type="predicted"/>
<keyword evidence="1 3" id="KW-0853">WD repeat</keyword>
<gene>
    <name evidence="6" type="ORF">PV10_07293</name>
</gene>
<dbReference type="VEuPathDB" id="FungiDB:PV10_07293"/>
<dbReference type="EMBL" id="KN847524">
    <property type="protein sequence ID" value="KIV89939.1"/>
    <property type="molecule type" value="Genomic_DNA"/>
</dbReference>
<feature type="domain" description="WDR36/Utp21 C-terminal" evidence="4">
    <location>
        <begin position="826"/>
        <end position="1031"/>
    </location>
</feature>
<dbReference type="InterPro" id="IPR001680">
    <property type="entry name" value="WD40_rpt"/>
</dbReference>
<dbReference type="AlphaFoldDB" id="A0A0D1Z7L8"/>
<evidence type="ECO:0000313" key="6">
    <source>
        <dbReference type="EMBL" id="KIV89939.1"/>
    </source>
</evidence>
<accession>A0A0D1Z7L8</accession>
<dbReference type="GO" id="GO:0032040">
    <property type="term" value="C:small-subunit processome"/>
    <property type="evidence" value="ECO:0007669"/>
    <property type="project" value="InterPro"/>
</dbReference>
<evidence type="ECO:0008006" key="8">
    <source>
        <dbReference type="Google" id="ProtNLM"/>
    </source>
</evidence>